<dbReference type="CDD" id="cd08246">
    <property type="entry name" value="crotonyl_coA_red"/>
    <property type="match status" value="1"/>
</dbReference>
<dbReference type="InterPro" id="IPR013154">
    <property type="entry name" value="ADH-like_N"/>
</dbReference>
<keyword evidence="4" id="KW-1185">Reference proteome</keyword>
<dbReference type="Gene3D" id="3.90.180.10">
    <property type="entry name" value="Medium-chain alcohol dehydrogenases, catalytic domain"/>
    <property type="match status" value="2"/>
</dbReference>
<evidence type="ECO:0000313" key="3">
    <source>
        <dbReference type="EMBL" id="MDT0477780.1"/>
    </source>
</evidence>
<dbReference type="InterPro" id="IPR036291">
    <property type="entry name" value="NAD(P)-bd_dom_sf"/>
</dbReference>
<dbReference type="Proteomes" id="UP001180489">
    <property type="component" value="Unassembled WGS sequence"/>
</dbReference>
<evidence type="ECO:0000313" key="4">
    <source>
        <dbReference type="Proteomes" id="UP001180489"/>
    </source>
</evidence>
<reference evidence="3" key="1">
    <citation type="submission" date="2024-05" db="EMBL/GenBank/DDBJ databases">
        <title>30 novel species of actinomycetes from the DSMZ collection.</title>
        <authorList>
            <person name="Nouioui I."/>
        </authorList>
    </citation>
    <scope>NUCLEOTIDE SEQUENCE</scope>
    <source>
        <strain evidence="3">DSM 41014</strain>
    </source>
</reference>
<dbReference type="InterPro" id="IPR051603">
    <property type="entry name" value="Zinc-ADH_QOR/CCCR"/>
</dbReference>
<dbReference type="InterPro" id="IPR020843">
    <property type="entry name" value="ER"/>
</dbReference>
<dbReference type="SMART" id="SM00829">
    <property type="entry name" value="PKS_ER"/>
    <property type="match status" value="1"/>
</dbReference>
<dbReference type="InterPro" id="IPR010085">
    <property type="entry name" value="Crot_CoA_red"/>
</dbReference>
<dbReference type="EC" id="1.3.1.85" evidence="3"/>
<dbReference type="EMBL" id="JAVRFF010000073">
    <property type="protein sequence ID" value="MDT0477780.1"/>
    <property type="molecule type" value="Genomic_DNA"/>
</dbReference>
<evidence type="ECO:0000259" key="2">
    <source>
        <dbReference type="SMART" id="SM00829"/>
    </source>
</evidence>
<feature type="domain" description="Enoyl reductase (ER)" evidence="2">
    <location>
        <begin position="36"/>
        <end position="404"/>
    </location>
</feature>
<dbReference type="InterPro" id="IPR011032">
    <property type="entry name" value="GroES-like_sf"/>
</dbReference>
<comment type="caution">
    <text evidence="3">The sequence shown here is derived from an EMBL/GenBank/DDBJ whole genome shotgun (WGS) entry which is preliminary data.</text>
</comment>
<dbReference type="Pfam" id="PF08240">
    <property type="entry name" value="ADH_N"/>
    <property type="match status" value="1"/>
</dbReference>
<name>A0ABU2UWX2_9ACTN</name>
<dbReference type="RefSeq" id="WP_311637811.1">
    <property type="nucleotide sequence ID" value="NZ_JAVRFF010000073.1"/>
</dbReference>
<protein>
    <submittedName>
        <fullName evidence="3">Crotonyl-CoA carboxylase/reductase</fullName>
        <ecNumber evidence="3">1.3.1.85</ecNumber>
    </submittedName>
</protein>
<proteinExistence type="predicted"/>
<accession>A0ABU2UWX2</accession>
<dbReference type="PANTHER" id="PTHR44154">
    <property type="entry name" value="QUINONE OXIDOREDUCTASE"/>
    <property type="match status" value="1"/>
</dbReference>
<dbReference type="PANTHER" id="PTHR44154:SF1">
    <property type="entry name" value="QUINONE OXIDOREDUCTASE"/>
    <property type="match status" value="1"/>
</dbReference>
<evidence type="ECO:0000256" key="1">
    <source>
        <dbReference type="ARBA" id="ARBA00022857"/>
    </source>
</evidence>
<keyword evidence="3" id="KW-0560">Oxidoreductase</keyword>
<dbReference type="InterPro" id="IPR013149">
    <property type="entry name" value="ADH-like_C"/>
</dbReference>
<dbReference type="NCBIfam" id="TIGR01751">
    <property type="entry name" value="crot-CoA-red"/>
    <property type="match status" value="1"/>
</dbReference>
<dbReference type="GO" id="GO:0016491">
    <property type="term" value="F:oxidoreductase activity"/>
    <property type="evidence" value="ECO:0007669"/>
    <property type="project" value="UniProtKB-KW"/>
</dbReference>
<dbReference type="SUPFAM" id="SSF50129">
    <property type="entry name" value="GroES-like"/>
    <property type="match status" value="1"/>
</dbReference>
<organism evidence="3 4">
    <name type="scientific">Streptomyces hintoniae</name>
    <dbReference type="NCBI Taxonomy" id="3075521"/>
    <lineage>
        <taxon>Bacteria</taxon>
        <taxon>Bacillati</taxon>
        <taxon>Actinomycetota</taxon>
        <taxon>Actinomycetes</taxon>
        <taxon>Kitasatosporales</taxon>
        <taxon>Streptomycetaceae</taxon>
        <taxon>Streptomyces</taxon>
    </lineage>
</organism>
<gene>
    <name evidence="3" type="primary">ccrA</name>
    <name evidence="3" type="ORF">RM863_37230</name>
</gene>
<dbReference type="SUPFAM" id="SSF51735">
    <property type="entry name" value="NAD(P)-binding Rossmann-fold domains"/>
    <property type="match status" value="1"/>
</dbReference>
<sequence>MDSTTTSTLYDVGDFPPLGTVPRSMYASVIRPERYGKPATAFRTEVIDTPEVPPGFVLVAVMAAGINYNNVWAAKGKPVDVISMRQRRGENEPFHIGGSEGSGIVWKVGAGVRRVKVGDEVVLSGCRWDEDDPDVRLGLDPMLAASQQVWGYELNWGSFAQFTLVAEFQCHAKPARLSWAEAASYLLTGATAYRQLAGWSPNTVQPGDGVLIWGGSGGLGSMAISLTLQMGGKPIAVVSSPEKAKYCLGLGATGVIDRTRYSHWGRVPPAGTEEHKRWMSDLRAFGREIWEILGEKTSPKIVFEHPGSDTIPTSVFVCAPGGMIVICGATSGFNVDVDLRYLWMRQKRLQGSHFANPRECHAVTRLVDTGLLDPHLGHTYTFDEIGQAHQDLLDGVQAPGNVAALVGASNSPGIRDR</sequence>
<dbReference type="Gene3D" id="3.40.50.720">
    <property type="entry name" value="NAD(P)-binding Rossmann-like Domain"/>
    <property type="match status" value="1"/>
</dbReference>
<keyword evidence="1" id="KW-0521">NADP</keyword>
<dbReference type="Pfam" id="PF00107">
    <property type="entry name" value="ADH_zinc_N"/>
    <property type="match status" value="1"/>
</dbReference>